<gene>
    <name evidence="1" type="ORF">MM415B01368_0015</name>
</gene>
<sequence length="89" mass="9705">MNWSKGVKTEDNNAIADGKKKGSFVDATKGFGSKYVELINGVDYMIFLEYGWSKAAPAGVVRVAIQKMKGNLPALMNDEYIANWNSAGL</sequence>
<reference evidence="1" key="1">
    <citation type="submission" date="2020-03" db="EMBL/GenBank/DDBJ databases">
        <title>The deep terrestrial virosphere.</title>
        <authorList>
            <person name="Holmfeldt K."/>
            <person name="Nilsson E."/>
            <person name="Simone D."/>
            <person name="Lopez-Fernandez M."/>
            <person name="Wu X."/>
            <person name="de Brujin I."/>
            <person name="Lundin D."/>
            <person name="Andersson A."/>
            <person name="Bertilsson S."/>
            <person name="Dopson M."/>
        </authorList>
    </citation>
    <scope>NUCLEOTIDE SEQUENCE</scope>
    <source>
        <strain evidence="1">MM415B01368</strain>
    </source>
</reference>
<proteinExistence type="predicted"/>
<accession>A0A6M3INJ9</accession>
<evidence type="ECO:0000313" key="1">
    <source>
        <dbReference type="EMBL" id="QJA59066.1"/>
    </source>
</evidence>
<organism evidence="1">
    <name type="scientific">viral metagenome</name>
    <dbReference type="NCBI Taxonomy" id="1070528"/>
    <lineage>
        <taxon>unclassified sequences</taxon>
        <taxon>metagenomes</taxon>
        <taxon>organismal metagenomes</taxon>
    </lineage>
</organism>
<protein>
    <submittedName>
        <fullName evidence="1">Putative tail protein</fullName>
    </submittedName>
</protein>
<dbReference type="AlphaFoldDB" id="A0A6M3INJ9"/>
<dbReference type="EMBL" id="MT141352">
    <property type="protein sequence ID" value="QJA59066.1"/>
    <property type="molecule type" value="Genomic_DNA"/>
</dbReference>
<name>A0A6M3INJ9_9ZZZZ</name>